<accession>A0AAD6ZGL1</accession>
<keyword evidence="3 8" id="KW-0479">Metal-binding</keyword>
<feature type="binding site" evidence="8">
    <location>
        <position position="537"/>
    </location>
    <ligand>
        <name>Ca(2+)</name>
        <dbReference type="ChEBI" id="CHEBI:29108"/>
    </ligand>
</feature>
<evidence type="ECO:0000256" key="7">
    <source>
        <dbReference type="ARBA" id="ARBA00023145"/>
    </source>
</evidence>
<sequence>MLKLWAIAAVVFATVHGELLAPEERDTAPGGFSRVGPSPGDKILNLRLALTPNDIDGLYDSVYNVSTPGSPRYGQYLSKEEVEKFVTPSADTATQVGAWLASNNITSLPLTAAGEWISVNLTVDQANQLLSTEFSTFRNVETNHTVERAPSYSIPNTLKTRIKSIYPIVTFASSASLAIHIVERNTSTGSLTAGPNRPVASVSAVCRSSSTWSPACLQKLYGIPSTPAKPAANVLGVSGFENDFANNHDLKSFLPQFRPDINPNTTFDIISIDGGVNNQLPIGAGFFATFSIQNTIGLATGVSVAFISTGTLVSDDLYTAYLDQANYLLSLANPPQTVVNTYADFATATMSESHISPQVAESICNAYAQLAARGVSYIVASGDFGSGVPGFPVSGNCTPFDASFPATCPFVTAVGGTEFTESEDAETAWTSSGGGFSNVFQRPKYQDAAVEAYFRTVGANTSSPFNVSGRAVPDLSAINLGLGYFFGDLFELGSTAISASIFASMVALLTNERIAAGKPGLGFLNPLIYQNPAAFNDIATGFNTGCQELGFNGATGWDPVTGFGSPSYVKLQEISNQL</sequence>
<dbReference type="GO" id="GO:0004252">
    <property type="term" value="F:serine-type endopeptidase activity"/>
    <property type="evidence" value="ECO:0007669"/>
    <property type="project" value="InterPro"/>
</dbReference>
<feature type="binding site" evidence="8">
    <location>
        <position position="558"/>
    </location>
    <ligand>
        <name>Ca(2+)</name>
        <dbReference type="ChEBI" id="CHEBI:29108"/>
    </ligand>
</feature>
<evidence type="ECO:0000256" key="8">
    <source>
        <dbReference type="PROSITE-ProRule" id="PRU01032"/>
    </source>
</evidence>
<evidence type="ECO:0000256" key="2">
    <source>
        <dbReference type="ARBA" id="ARBA00022670"/>
    </source>
</evidence>
<keyword evidence="5" id="KW-0720">Serine protease</keyword>
<keyword evidence="4" id="KW-0378">Hydrolase</keyword>
<dbReference type="Proteomes" id="UP001218218">
    <property type="component" value="Unassembled WGS sequence"/>
</dbReference>
<feature type="signal peptide" evidence="9">
    <location>
        <begin position="1"/>
        <end position="17"/>
    </location>
</feature>
<dbReference type="CDD" id="cd04056">
    <property type="entry name" value="Peptidases_S53"/>
    <property type="match status" value="1"/>
</dbReference>
<protein>
    <submittedName>
        <fullName evidence="11">Family S53 protease</fullName>
    </submittedName>
</protein>
<feature type="domain" description="Peptidase S53" evidence="10">
    <location>
        <begin position="211"/>
        <end position="578"/>
    </location>
</feature>
<dbReference type="EMBL" id="JARIHO010000049">
    <property type="protein sequence ID" value="KAJ7321943.1"/>
    <property type="molecule type" value="Genomic_DNA"/>
</dbReference>
<dbReference type="Pfam" id="PF09286">
    <property type="entry name" value="Pro-kuma_activ"/>
    <property type="match status" value="1"/>
</dbReference>
<proteinExistence type="predicted"/>
<comment type="caution">
    <text evidence="11">The sequence shown here is derived from an EMBL/GenBank/DDBJ whole genome shotgun (WGS) entry which is preliminary data.</text>
</comment>
<dbReference type="InterPro" id="IPR036852">
    <property type="entry name" value="Peptidase_S8/S53_dom_sf"/>
</dbReference>
<reference evidence="11" key="1">
    <citation type="submission" date="2023-03" db="EMBL/GenBank/DDBJ databases">
        <title>Massive genome expansion in bonnet fungi (Mycena s.s.) driven by repeated elements and novel gene families across ecological guilds.</title>
        <authorList>
            <consortium name="Lawrence Berkeley National Laboratory"/>
            <person name="Harder C.B."/>
            <person name="Miyauchi S."/>
            <person name="Viragh M."/>
            <person name="Kuo A."/>
            <person name="Thoen E."/>
            <person name="Andreopoulos B."/>
            <person name="Lu D."/>
            <person name="Skrede I."/>
            <person name="Drula E."/>
            <person name="Henrissat B."/>
            <person name="Morin E."/>
            <person name="Kohler A."/>
            <person name="Barry K."/>
            <person name="LaButti K."/>
            <person name="Morin E."/>
            <person name="Salamov A."/>
            <person name="Lipzen A."/>
            <person name="Mereny Z."/>
            <person name="Hegedus B."/>
            <person name="Baldrian P."/>
            <person name="Stursova M."/>
            <person name="Weitz H."/>
            <person name="Taylor A."/>
            <person name="Grigoriev I.V."/>
            <person name="Nagy L.G."/>
            <person name="Martin F."/>
            <person name="Kauserud H."/>
        </authorList>
    </citation>
    <scope>NUCLEOTIDE SEQUENCE</scope>
    <source>
        <strain evidence="11">CBHHK002</strain>
    </source>
</reference>
<evidence type="ECO:0000259" key="10">
    <source>
        <dbReference type="PROSITE" id="PS51695"/>
    </source>
</evidence>
<keyword evidence="6 8" id="KW-0106">Calcium</keyword>
<dbReference type="GO" id="GO:0005576">
    <property type="term" value="C:extracellular region"/>
    <property type="evidence" value="ECO:0007669"/>
    <property type="project" value="UniProtKB-SubCell"/>
</dbReference>
<keyword evidence="7" id="KW-0865">Zymogen</keyword>
<evidence type="ECO:0000256" key="6">
    <source>
        <dbReference type="ARBA" id="ARBA00022837"/>
    </source>
</evidence>
<keyword evidence="2 11" id="KW-0645">Protease</keyword>
<feature type="binding site" evidence="8">
    <location>
        <position position="538"/>
    </location>
    <ligand>
        <name>Ca(2+)</name>
        <dbReference type="ChEBI" id="CHEBI:29108"/>
    </ligand>
</feature>
<dbReference type="Gene3D" id="3.40.50.200">
    <property type="entry name" value="Peptidase S8/S53 domain"/>
    <property type="match status" value="1"/>
</dbReference>
<evidence type="ECO:0000256" key="4">
    <source>
        <dbReference type="ARBA" id="ARBA00022801"/>
    </source>
</evidence>
<dbReference type="PROSITE" id="PS51695">
    <property type="entry name" value="SEDOLISIN"/>
    <property type="match status" value="1"/>
</dbReference>
<dbReference type="SUPFAM" id="SSF52743">
    <property type="entry name" value="Subtilisin-like"/>
    <property type="match status" value="1"/>
</dbReference>
<comment type="subcellular location">
    <subcellularLocation>
        <location evidence="1">Secreted</location>
        <location evidence="1">Extracellular space</location>
    </subcellularLocation>
</comment>
<dbReference type="PANTHER" id="PTHR14218">
    <property type="entry name" value="PROTEASE S8 TRIPEPTIDYL PEPTIDASE I CLN2"/>
    <property type="match status" value="1"/>
</dbReference>
<dbReference type="InterPro" id="IPR050819">
    <property type="entry name" value="Tripeptidyl-peptidase_I"/>
</dbReference>
<comment type="caution">
    <text evidence="8">Lacks conserved residue(s) required for the propagation of feature annotation.</text>
</comment>
<keyword evidence="9" id="KW-0732">Signal</keyword>
<dbReference type="InterPro" id="IPR015366">
    <property type="entry name" value="S53_propep"/>
</dbReference>
<evidence type="ECO:0000256" key="3">
    <source>
        <dbReference type="ARBA" id="ARBA00022723"/>
    </source>
</evidence>
<evidence type="ECO:0000256" key="1">
    <source>
        <dbReference type="ARBA" id="ARBA00004239"/>
    </source>
</evidence>
<dbReference type="PANTHER" id="PTHR14218:SF15">
    <property type="entry name" value="TRIPEPTIDYL-PEPTIDASE 1"/>
    <property type="match status" value="1"/>
</dbReference>
<organism evidence="11 12">
    <name type="scientific">Mycena albidolilacea</name>
    <dbReference type="NCBI Taxonomy" id="1033008"/>
    <lineage>
        <taxon>Eukaryota</taxon>
        <taxon>Fungi</taxon>
        <taxon>Dikarya</taxon>
        <taxon>Basidiomycota</taxon>
        <taxon>Agaricomycotina</taxon>
        <taxon>Agaricomycetes</taxon>
        <taxon>Agaricomycetidae</taxon>
        <taxon>Agaricales</taxon>
        <taxon>Marasmiineae</taxon>
        <taxon>Mycenaceae</taxon>
        <taxon>Mycena</taxon>
    </lineage>
</organism>
<dbReference type="GO" id="GO:0046872">
    <property type="term" value="F:metal ion binding"/>
    <property type="evidence" value="ECO:0007669"/>
    <property type="project" value="UniProtKB-UniRule"/>
</dbReference>
<keyword evidence="12" id="KW-1185">Reference proteome</keyword>
<evidence type="ECO:0000256" key="9">
    <source>
        <dbReference type="SAM" id="SignalP"/>
    </source>
</evidence>
<evidence type="ECO:0000313" key="12">
    <source>
        <dbReference type="Proteomes" id="UP001218218"/>
    </source>
</evidence>
<dbReference type="CDD" id="cd11377">
    <property type="entry name" value="Pro-peptidase_S53"/>
    <property type="match status" value="1"/>
</dbReference>
<evidence type="ECO:0000256" key="5">
    <source>
        <dbReference type="ARBA" id="ARBA00022825"/>
    </source>
</evidence>
<dbReference type="GO" id="GO:0006508">
    <property type="term" value="P:proteolysis"/>
    <property type="evidence" value="ECO:0007669"/>
    <property type="project" value="UniProtKB-KW"/>
</dbReference>
<dbReference type="GO" id="GO:0008240">
    <property type="term" value="F:tripeptidyl-peptidase activity"/>
    <property type="evidence" value="ECO:0007669"/>
    <property type="project" value="TreeGrafter"/>
</dbReference>
<name>A0AAD6ZGL1_9AGAR</name>
<evidence type="ECO:0000313" key="11">
    <source>
        <dbReference type="EMBL" id="KAJ7321943.1"/>
    </source>
</evidence>
<dbReference type="SUPFAM" id="SSF54897">
    <property type="entry name" value="Protease propeptides/inhibitors"/>
    <property type="match status" value="1"/>
</dbReference>
<comment type="cofactor">
    <cofactor evidence="8">
        <name>Ca(2+)</name>
        <dbReference type="ChEBI" id="CHEBI:29108"/>
    </cofactor>
    <text evidence="8">Binds 1 Ca(2+) ion per subunit.</text>
</comment>
<feature type="chain" id="PRO_5042198401" evidence="9">
    <location>
        <begin position="18"/>
        <end position="578"/>
    </location>
</feature>
<dbReference type="AlphaFoldDB" id="A0AAD6ZGL1"/>
<feature type="binding site" evidence="8">
    <location>
        <position position="556"/>
    </location>
    <ligand>
        <name>Ca(2+)</name>
        <dbReference type="ChEBI" id="CHEBI:29108"/>
    </ligand>
</feature>
<dbReference type="SMART" id="SM00944">
    <property type="entry name" value="Pro-kuma_activ"/>
    <property type="match status" value="1"/>
</dbReference>
<dbReference type="InterPro" id="IPR030400">
    <property type="entry name" value="Sedolisin_dom"/>
</dbReference>
<gene>
    <name evidence="11" type="ORF">DFH08DRAFT_788529</name>
</gene>